<organism evidence="2 3">
    <name type="scientific">Psychroflexus planctonicus</name>
    <dbReference type="NCBI Taxonomy" id="1526575"/>
    <lineage>
        <taxon>Bacteria</taxon>
        <taxon>Pseudomonadati</taxon>
        <taxon>Bacteroidota</taxon>
        <taxon>Flavobacteriia</taxon>
        <taxon>Flavobacteriales</taxon>
        <taxon>Flavobacteriaceae</taxon>
        <taxon>Psychroflexus</taxon>
    </lineage>
</organism>
<dbReference type="Pfam" id="PF14127">
    <property type="entry name" value="DUF4294"/>
    <property type="match status" value="1"/>
</dbReference>
<evidence type="ECO:0000256" key="1">
    <source>
        <dbReference type="SAM" id="SignalP"/>
    </source>
</evidence>
<dbReference type="RefSeq" id="WP_188458610.1">
    <property type="nucleotide sequence ID" value="NZ_BMGM01000006.1"/>
</dbReference>
<feature type="chain" id="PRO_5046065245" description="DUF4294 domain-containing protein" evidence="1">
    <location>
        <begin position="22"/>
        <end position="245"/>
    </location>
</feature>
<evidence type="ECO:0008006" key="4">
    <source>
        <dbReference type="Google" id="ProtNLM"/>
    </source>
</evidence>
<gene>
    <name evidence="2" type="ORF">GCM10010832_16340</name>
</gene>
<proteinExistence type="predicted"/>
<keyword evidence="3" id="KW-1185">Reference proteome</keyword>
<feature type="signal peptide" evidence="1">
    <location>
        <begin position="1"/>
        <end position="21"/>
    </location>
</feature>
<accession>A0ABQ1SFI6</accession>
<name>A0ABQ1SFI6_9FLAO</name>
<evidence type="ECO:0000313" key="3">
    <source>
        <dbReference type="Proteomes" id="UP000599179"/>
    </source>
</evidence>
<dbReference type="EMBL" id="BMGM01000006">
    <property type="protein sequence ID" value="GGE36880.1"/>
    <property type="molecule type" value="Genomic_DNA"/>
</dbReference>
<dbReference type="InterPro" id="IPR025636">
    <property type="entry name" value="DUF4294"/>
</dbReference>
<dbReference type="Proteomes" id="UP000599179">
    <property type="component" value="Unassembled WGS sequence"/>
</dbReference>
<keyword evidence="1" id="KW-0732">Signal</keyword>
<sequence>MKKYSLYYSLFFLLGINFVSSQENDSIAKLEQKDSLNLEFYEFVNDSVFEDAEYLDEVLILPKLSFQNKEDLREYLILKRKTKRVWPYAVLAANRLDSLNVRLLKIDSKRKRKRYTKMIQNYIEGEFTDELKKLTKTEGQILVKLMHRQTGETTFDLVKELRTGWRAFWYNTTAKLFNISLKEKFNPYEVREDFLIEDILQREFSKRTLKDQQPAIHIDYYELTSVWKDKVHIFKQTPKASPQAN</sequence>
<reference evidence="3" key="1">
    <citation type="journal article" date="2019" name="Int. J. Syst. Evol. Microbiol.">
        <title>The Global Catalogue of Microorganisms (GCM) 10K type strain sequencing project: providing services to taxonomists for standard genome sequencing and annotation.</title>
        <authorList>
            <consortium name="The Broad Institute Genomics Platform"/>
            <consortium name="The Broad Institute Genome Sequencing Center for Infectious Disease"/>
            <person name="Wu L."/>
            <person name="Ma J."/>
        </authorList>
    </citation>
    <scope>NUCLEOTIDE SEQUENCE [LARGE SCALE GENOMIC DNA]</scope>
    <source>
        <strain evidence="3">CGMCC 1.12931</strain>
    </source>
</reference>
<evidence type="ECO:0000313" key="2">
    <source>
        <dbReference type="EMBL" id="GGE36880.1"/>
    </source>
</evidence>
<protein>
    <recommendedName>
        <fullName evidence="4">DUF4294 domain-containing protein</fullName>
    </recommendedName>
</protein>
<comment type="caution">
    <text evidence="2">The sequence shown here is derived from an EMBL/GenBank/DDBJ whole genome shotgun (WGS) entry which is preliminary data.</text>
</comment>